<gene>
    <name evidence="2" type="ORF">CLUMA_CG012370</name>
</gene>
<keyword evidence="1" id="KW-0812">Transmembrane</keyword>
<evidence type="ECO:0000313" key="3">
    <source>
        <dbReference type="Proteomes" id="UP000183832"/>
    </source>
</evidence>
<protein>
    <submittedName>
        <fullName evidence="2">CLUMA_CG012370, isoform A</fullName>
    </submittedName>
</protein>
<dbReference type="Proteomes" id="UP000183832">
    <property type="component" value="Unassembled WGS sequence"/>
</dbReference>
<proteinExistence type="predicted"/>
<name>A0A1J1IEP0_9DIPT</name>
<organism evidence="2 3">
    <name type="scientific">Clunio marinus</name>
    <dbReference type="NCBI Taxonomy" id="568069"/>
    <lineage>
        <taxon>Eukaryota</taxon>
        <taxon>Metazoa</taxon>
        <taxon>Ecdysozoa</taxon>
        <taxon>Arthropoda</taxon>
        <taxon>Hexapoda</taxon>
        <taxon>Insecta</taxon>
        <taxon>Pterygota</taxon>
        <taxon>Neoptera</taxon>
        <taxon>Endopterygota</taxon>
        <taxon>Diptera</taxon>
        <taxon>Nematocera</taxon>
        <taxon>Chironomoidea</taxon>
        <taxon>Chironomidae</taxon>
        <taxon>Clunio</taxon>
    </lineage>
</organism>
<keyword evidence="1" id="KW-0472">Membrane</keyword>
<evidence type="ECO:0000313" key="2">
    <source>
        <dbReference type="EMBL" id="CRK98725.1"/>
    </source>
</evidence>
<accession>A0A1J1IEP0</accession>
<reference evidence="2 3" key="1">
    <citation type="submission" date="2015-04" db="EMBL/GenBank/DDBJ databases">
        <authorList>
            <person name="Syromyatnikov M.Y."/>
            <person name="Popov V.N."/>
        </authorList>
    </citation>
    <scope>NUCLEOTIDE SEQUENCE [LARGE SCALE GENOMIC DNA]</scope>
</reference>
<keyword evidence="3" id="KW-1185">Reference proteome</keyword>
<evidence type="ECO:0000256" key="1">
    <source>
        <dbReference type="SAM" id="Phobius"/>
    </source>
</evidence>
<feature type="transmembrane region" description="Helical" evidence="1">
    <location>
        <begin position="49"/>
        <end position="68"/>
    </location>
</feature>
<dbReference type="EMBL" id="CVRI01000048">
    <property type="protein sequence ID" value="CRK98725.1"/>
    <property type="molecule type" value="Genomic_DNA"/>
</dbReference>
<dbReference type="AlphaFoldDB" id="A0A1J1IEP0"/>
<sequence>MRWVGCDVSHVVCLNFTSSHQTRFFDISQDIDMFFLNESFAIKQHVESYFFFIFIFYLCVVCDLQNAFKT</sequence>
<keyword evidence="1" id="KW-1133">Transmembrane helix</keyword>